<keyword evidence="2" id="KW-1185">Reference proteome</keyword>
<protein>
    <submittedName>
        <fullName evidence="1">Uncharacterized protein</fullName>
    </submittedName>
</protein>
<dbReference type="KEGG" id="puo:RZN69_02045"/>
<evidence type="ECO:0000313" key="2">
    <source>
        <dbReference type="Proteomes" id="UP001304300"/>
    </source>
</evidence>
<dbReference type="AlphaFoldDB" id="A0AAQ3QWG1"/>
<name>A0AAQ3QWG1_9BACT</name>
<sequence>MIFRSLLFFSLTCGFVVNVSGQETPQADVTPETETAKAIPFDEITAYKLLERFVGQWQGSYDILSPDGKVIQEMEAEIIYKWSISPKGRILKGRAIYAAENGIAHANSETFIEDEMIISTVEQGGKTRTYRGLVGDFGKSIAWTPLDRGTELDESLRQIFGRNAEGADVLTTTGYENVQRQGLEAMLIIRGELTQIPLQTAKDGPVHDY</sequence>
<proteinExistence type="predicted"/>
<gene>
    <name evidence="1" type="ORF">RZN69_02045</name>
</gene>
<dbReference type="RefSeq" id="WP_317834336.1">
    <property type="nucleotide sequence ID" value="NZ_CP136920.1"/>
</dbReference>
<organism evidence="1 2">
    <name type="scientific">Rubellicoccus peritrichatus</name>
    <dbReference type="NCBI Taxonomy" id="3080537"/>
    <lineage>
        <taxon>Bacteria</taxon>
        <taxon>Pseudomonadati</taxon>
        <taxon>Verrucomicrobiota</taxon>
        <taxon>Opitutia</taxon>
        <taxon>Puniceicoccales</taxon>
        <taxon>Cerasicoccaceae</taxon>
        <taxon>Rubellicoccus</taxon>
    </lineage>
</organism>
<dbReference type="EMBL" id="CP136920">
    <property type="protein sequence ID" value="WOO41852.1"/>
    <property type="molecule type" value="Genomic_DNA"/>
</dbReference>
<dbReference type="Proteomes" id="UP001304300">
    <property type="component" value="Chromosome"/>
</dbReference>
<evidence type="ECO:0000313" key="1">
    <source>
        <dbReference type="EMBL" id="WOO41852.1"/>
    </source>
</evidence>
<reference evidence="1 2" key="1">
    <citation type="submission" date="2023-10" db="EMBL/GenBank/DDBJ databases">
        <title>Rubellicoccus peritrichatus gen. nov., sp. nov., isolated from an algae of coral reef tank.</title>
        <authorList>
            <person name="Luo J."/>
        </authorList>
    </citation>
    <scope>NUCLEOTIDE SEQUENCE [LARGE SCALE GENOMIC DNA]</scope>
    <source>
        <strain evidence="1 2">CR14</strain>
    </source>
</reference>
<accession>A0AAQ3QWG1</accession>